<dbReference type="RefSeq" id="XP_062748897.1">
    <property type="nucleotide sequence ID" value="XM_062885883.1"/>
</dbReference>
<gene>
    <name evidence="2" type="ORF">QC762_114650</name>
</gene>
<feature type="region of interest" description="Disordered" evidence="1">
    <location>
        <begin position="1"/>
        <end position="99"/>
    </location>
</feature>
<proteinExistence type="predicted"/>
<dbReference type="EMBL" id="JAFFHA010000001">
    <property type="protein sequence ID" value="KAK4659927.1"/>
    <property type="molecule type" value="Genomic_DNA"/>
</dbReference>
<accession>A0ABR0GVX5</accession>
<protein>
    <submittedName>
        <fullName evidence="2">Uncharacterized protein</fullName>
    </submittedName>
</protein>
<comment type="caution">
    <text evidence="2">The sequence shown here is derived from an EMBL/GenBank/DDBJ whole genome shotgun (WGS) entry which is preliminary data.</text>
</comment>
<dbReference type="Proteomes" id="UP001323405">
    <property type="component" value="Unassembled WGS sequence"/>
</dbReference>
<evidence type="ECO:0000313" key="3">
    <source>
        <dbReference type="Proteomes" id="UP001323405"/>
    </source>
</evidence>
<dbReference type="GeneID" id="87905790"/>
<evidence type="ECO:0000256" key="1">
    <source>
        <dbReference type="SAM" id="MobiDB-lite"/>
    </source>
</evidence>
<feature type="compositionally biased region" description="Basic and acidic residues" evidence="1">
    <location>
        <begin position="86"/>
        <end position="99"/>
    </location>
</feature>
<organism evidence="2 3">
    <name type="scientific">Podospora pseudocomata</name>
    <dbReference type="NCBI Taxonomy" id="2093779"/>
    <lineage>
        <taxon>Eukaryota</taxon>
        <taxon>Fungi</taxon>
        <taxon>Dikarya</taxon>
        <taxon>Ascomycota</taxon>
        <taxon>Pezizomycotina</taxon>
        <taxon>Sordariomycetes</taxon>
        <taxon>Sordariomycetidae</taxon>
        <taxon>Sordariales</taxon>
        <taxon>Podosporaceae</taxon>
        <taxon>Podospora</taxon>
    </lineage>
</organism>
<evidence type="ECO:0000313" key="2">
    <source>
        <dbReference type="EMBL" id="KAK4659927.1"/>
    </source>
</evidence>
<name>A0ABR0GVX5_9PEZI</name>
<sequence>MTLIKSEEQTTSSTGPTTAPLSSYPAMLRLDEDEEDASYGLSSEKGPSGSYVAAYPESDDRLATGKTNQENLSHVGARSMSTTGTGRDDAASRTELDKETKKIKDTCLVSVRDELGRSLTCRHSDSTFWCERCAIKVNSNPGSSTPRAIPETKVLEIHLRKNQQSERVVLKKPRTVVNLPESVEGVPSSTQK</sequence>
<reference evidence="2 3" key="1">
    <citation type="journal article" date="2023" name="bioRxiv">
        <title>High-quality genome assemblies of four members of thePodospora anserinaspecies complex.</title>
        <authorList>
            <person name="Ament-Velasquez S.L."/>
            <person name="Vogan A.A."/>
            <person name="Wallerman O."/>
            <person name="Hartmann F."/>
            <person name="Gautier V."/>
            <person name="Silar P."/>
            <person name="Giraud T."/>
            <person name="Johannesson H."/>
        </authorList>
    </citation>
    <scope>NUCLEOTIDE SEQUENCE [LARGE SCALE GENOMIC DNA]</scope>
    <source>
        <strain evidence="2 3">CBS 415.72m</strain>
    </source>
</reference>
<feature type="compositionally biased region" description="Polar residues" evidence="1">
    <location>
        <begin position="9"/>
        <end position="21"/>
    </location>
</feature>
<keyword evidence="3" id="KW-1185">Reference proteome</keyword>